<dbReference type="GO" id="GO:0071555">
    <property type="term" value="P:cell wall organization"/>
    <property type="evidence" value="ECO:0007669"/>
    <property type="project" value="TreeGrafter"/>
</dbReference>
<evidence type="ECO:0000256" key="2">
    <source>
        <dbReference type="ARBA" id="ARBA00022475"/>
    </source>
</evidence>
<comment type="caution">
    <text evidence="9">The sequence shown here is derived from an EMBL/GenBank/DDBJ whole genome shotgun (WGS) entry which is preliminary data.</text>
</comment>
<feature type="transmembrane region" description="Helical" evidence="8">
    <location>
        <begin position="189"/>
        <end position="207"/>
    </location>
</feature>
<comment type="cofactor">
    <cofactor evidence="7">
        <name>Mg(2+)</name>
        <dbReference type="ChEBI" id="CHEBI:18420"/>
    </cofactor>
</comment>
<dbReference type="GO" id="GO:0044038">
    <property type="term" value="P:cell wall macromolecule biosynthetic process"/>
    <property type="evidence" value="ECO:0007669"/>
    <property type="project" value="TreeGrafter"/>
</dbReference>
<evidence type="ECO:0000256" key="6">
    <source>
        <dbReference type="ARBA" id="ARBA00023136"/>
    </source>
</evidence>
<dbReference type="PANTHER" id="PTHR22926">
    <property type="entry name" value="PHOSPHO-N-ACETYLMURAMOYL-PENTAPEPTIDE-TRANSFERASE"/>
    <property type="match status" value="1"/>
</dbReference>
<dbReference type="Proteomes" id="UP000446658">
    <property type="component" value="Unassembled WGS sequence"/>
</dbReference>
<feature type="transmembrane region" description="Helical" evidence="8">
    <location>
        <begin position="20"/>
        <end position="37"/>
    </location>
</feature>
<keyword evidence="5 8" id="KW-1133">Transmembrane helix</keyword>
<feature type="transmembrane region" description="Helical" evidence="8">
    <location>
        <begin position="213"/>
        <end position="234"/>
    </location>
</feature>
<feature type="binding site" evidence="7">
    <location>
        <position position="188"/>
    </location>
    <ligand>
        <name>Mg(2+)</name>
        <dbReference type="ChEBI" id="CHEBI:18420"/>
    </ligand>
</feature>
<proteinExistence type="predicted"/>
<feature type="transmembrane region" description="Helical" evidence="8">
    <location>
        <begin position="75"/>
        <end position="98"/>
    </location>
</feature>
<feature type="binding site" evidence="7">
    <location>
        <position position="128"/>
    </location>
    <ligand>
        <name>Mg(2+)</name>
        <dbReference type="ChEBI" id="CHEBI:18420"/>
    </ligand>
</feature>
<evidence type="ECO:0000256" key="8">
    <source>
        <dbReference type="SAM" id="Phobius"/>
    </source>
</evidence>
<dbReference type="GO" id="GO:0016780">
    <property type="term" value="F:phosphotransferase activity, for other substituted phosphate groups"/>
    <property type="evidence" value="ECO:0007669"/>
    <property type="project" value="InterPro"/>
</dbReference>
<dbReference type="EMBL" id="WLYX01000001">
    <property type="protein sequence ID" value="MTD33375.1"/>
    <property type="molecule type" value="Genomic_DNA"/>
</dbReference>
<evidence type="ECO:0000313" key="9">
    <source>
        <dbReference type="EMBL" id="MTD33375.1"/>
    </source>
</evidence>
<feature type="transmembrane region" description="Helical" evidence="8">
    <location>
        <begin position="159"/>
        <end position="177"/>
    </location>
</feature>
<keyword evidence="4 8" id="KW-0812">Transmembrane</keyword>
<accession>A0A844GFS2</accession>
<feature type="transmembrane region" description="Helical" evidence="8">
    <location>
        <begin position="277"/>
        <end position="296"/>
    </location>
</feature>
<keyword evidence="2" id="KW-1003">Cell membrane</keyword>
<dbReference type="GO" id="GO:0046872">
    <property type="term" value="F:metal ion binding"/>
    <property type="evidence" value="ECO:0007669"/>
    <property type="project" value="UniProtKB-KW"/>
</dbReference>
<feature type="transmembrane region" description="Helical" evidence="8">
    <location>
        <begin position="302"/>
        <end position="319"/>
    </location>
</feature>
<reference evidence="9 10" key="1">
    <citation type="submission" date="2019-11" db="EMBL/GenBank/DDBJ databases">
        <title>Draft genome sequence of Paludibacterium sp. dN18-1.</title>
        <authorList>
            <person name="Im W.-T."/>
        </authorList>
    </citation>
    <scope>NUCLEOTIDE SEQUENCE [LARGE SCALE GENOMIC DNA]</scope>
    <source>
        <strain evidence="10">dN 18-1</strain>
    </source>
</reference>
<dbReference type="InterPro" id="IPR000715">
    <property type="entry name" value="Glycosyl_transferase_4"/>
</dbReference>
<dbReference type="GO" id="GO:0009103">
    <property type="term" value="P:lipopolysaccharide biosynthetic process"/>
    <property type="evidence" value="ECO:0007669"/>
    <property type="project" value="TreeGrafter"/>
</dbReference>
<protein>
    <submittedName>
        <fullName evidence="9">Glycosyl transferase</fullName>
    </submittedName>
</protein>
<dbReference type="AlphaFoldDB" id="A0A844GFS2"/>
<keyword evidence="10" id="KW-1185">Reference proteome</keyword>
<keyword evidence="7" id="KW-0460">Magnesium</keyword>
<keyword evidence="6 8" id="KW-0472">Membrane</keyword>
<organism evidence="9 10">
    <name type="scientific">Paludibacterium denitrificans</name>
    <dbReference type="NCBI Taxonomy" id="2675226"/>
    <lineage>
        <taxon>Bacteria</taxon>
        <taxon>Pseudomonadati</taxon>
        <taxon>Pseudomonadota</taxon>
        <taxon>Betaproteobacteria</taxon>
        <taxon>Neisseriales</taxon>
        <taxon>Chromobacteriaceae</taxon>
        <taxon>Paludibacterium</taxon>
    </lineage>
</organism>
<sequence>MDSDLSGPQKFHVRPTPRVGGVPVLAGLLAALIMGWLRIGEDVALFVALLLAGLPVFLAGLVEDLTKRVRPLYRLIFAFASAGLAAWWGGAILSSLGVPRVDTVLAAVPALAVLLTIFAVGGVCHATNIIDGYNGLMGGVAIAILAALAYVSFAVGDMPLLVIAVSMVGALFGFLLWNFPKGLIFAGDAGAYLVGFLLAEISVLLVGRHPGVVSPWFPMLLMIYPVFETLFSIYRRKKRQAAAGLPDSMHFHQMVYKRLVRWMVGSREAKYLVRRNSLTAPYLWGVALFSIMPAVLFWRVQWLLQLCCVLFILLYLWLYRRIVQFRSPRWLVLHRREDVSSGESVKP</sequence>
<dbReference type="Pfam" id="PF00953">
    <property type="entry name" value="Glycos_transf_4"/>
    <property type="match status" value="1"/>
</dbReference>
<evidence type="ECO:0000313" key="10">
    <source>
        <dbReference type="Proteomes" id="UP000446658"/>
    </source>
</evidence>
<feature type="transmembrane region" description="Helical" evidence="8">
    <location>
        <begin position="136"/>
        <end position="153"/>
    </location>
</feature>
<dbReference type="GO" id="GO:0005886">
    <property type="term" value="C:plasma membrane"/>
    <property type="evidence" value="ECO:0007669"/>
    <property type="project" value="UniProtKB-SubCell"/>
</dbReference>
<keyword evidence="3 9" id="KW-0808">Transferase</keyword>
<feature type="transmembrane region" description="Helical" evidence="8">
    <location>
        <begin position="104"/>
        <end position="124"/>
    </location>
</feature>
<name>A0A844GFS2_9NEIS</name>
<feature type="transmembrane region" description="Helical" evidence="8">
    <location>
        <begin position="43"/>
        <end position="63"/>
    </location>
</feature>
<comment type="subcellular location">
    <subcellularLocation>
        <location evidence="1">Cell membrane</location>
        <topology evidence="1">Multi-pass membrane protein</topology>
    </subcellularLocation>
</comment>
<keyword evidence="7" id="KW-0479">Metal-binding</keyword>
<evidence type="ECO:0000256" key="1">
    <source>
        <dbReference type="ARBA" id="ARBA00004651"/>
    </source>
</evidence>
<evidence type="ECO:0000256" key="7">
    <source>
        <dbReference type="PIRSR" id="PIRSR600715-1"/>
    </source>
</evidence>
<evidence type="ECO:0000256" key="3">
    <source>
        <dbReference type="ARBA" id="ARBA00022679"/>
    </source>
</evidence>
<gene>
    <name evidence="9" type="ORF">GKE73_10405</name>
</gene>
<evidence type="ECO:0000256" key="5">
    <source>
        <dbReference type="ARBA" id="ARBA00022989"/>
    </source>
</evidence>
<dbReference type="PANTHER" id="PTHR22926:SF3">
    <property type="entry name" value="UNDECAPRENYL-PHOSPHATE ALPHA-N-ACETYLGLUCOSAMINYL 1-PHOSPHATE TRANSFERASE"/>
    <property type="match status" value="1"/>
</dbReference>
<evidence type="ECO:0000256" key="4">
    <source>
        <dbReference type="ARBA" id="ARBA00022692"/>
    </source>
</evidence>
<dbReference type="CDD" id="cd06912">
    <property type="entry name" value="GT_MraY_like"/>
    <property type="match status" value="1"/>
</dbReference>